<dbReference type="EMBL" id="LRPH01000117">
    <property type="protein sequence ID" value="KWU53230.1"/>
    <property type="molecule type" value="Genomic_DNA"/>
</dbReference>
<sequence length="84" mass="9533">MLGIDVIKTTEELIIKWQLAKVSIPLNEIIEVIEDDTYAGVEKIDAIRIGTPYATTDRILIKTRKQDYVLFTTNKVSILNKINA</sequence>
<evidence type="ECO:0000259" key="1">
    <source>
        <dbReference type="Pfam" id="PF23491"/>
    </source>
</evidence>
<name>A0A109FR58_BACMY</name>
<dbReference type="Pfam" id="PF23491">
    <property type="entry name" value="bPH_8"/>
    <property type="match status" value="1"/>
</dbReference>
<evidence type="ECO:0000313" key="3">
    <source>
        <dbReference type="Proteomes" id="UP000065797"/>
    </source>
</evidence>
<accession>A0A109FR58</accession>
<proteinExistence type="predicted"/>
<dbReference type="RefSeq" id="WP_060752200.1">
    <property type="nucleotide sequence ID" value="NZ_LRPH01000117.1"/>
</dbReference>
<feature type="domain" description="Sublancin immunity protein SunI-like PH" evidence="1">
    <location>
        <begin position="2"/>
        <end position="83"/>
    </location>
</feature>
<reference evidence="2 3" key="1">
    <citation type="submission" date="2016-01" db="EMBL/GenBank/DDBJ databases">
        <authorList>
            <person name="McClelland M."/>
            <person name="Jain A."/>
            <person name="Saraogi P."/>
            <person name="Mendelson R."/>
            <person name="Westerman R."/>
            <person name="SanMiguel P."/>
            <person name="Csonka L."/>
        </authorList>
    </citation>
    <scope>NUCLEOTIDE SEQUENCE [LARGE SCALE GENOMIC DNA]</scope>
    <source>
        <strain evidence="2 3">PE8-15</strain>
    </source>
</reference>
<organism evidence="2 3">
    <name type="scientific">Bacillus mycoides</name>
    <dbReference type="NCBI Taxonomy" id="1405"/>
    <lineage>
        <taxon>Bacteria</taxon>
        <taxon>Bacillati</taxon>
        <taxon>Bacillota</taxon>
        <taxon>Bacilli</taxon>
        <taxon>Bacillales</taxon>
        <taxon>Bacillaceae</taxon>
        <taxon>Bacillus</taxon>
        <taxon>Bacillus cereus group</taxon>
    </lineage>
</organism>
<dbReference type="AlphaFoldDB" id="A0A109FR58"/>
<evidence type="ECO:0000313" key="2">
    <source>
        <dbReference type="EMBL" id="KWU53230.1"/>
    </source>
</evidence>
<dbReference type="InterPro" id="IPR055365">
    <property type="entry name" value="PH_SunI-like"/>
</dbReference>
<gene>
    <name evidence="2" type="ORF">AWW70_27890</name>
</gene>
<protein>
    <recommendedName>
        <fullName evidence="1">Sublancin immunity protein SunI-like PH domain-containing protein</fullName>
    </recommendedName>
</protein>
<dbReference type="Proteomes" id="UP000065797">
    <property type="component" value="Unassembled WGS sequence"/>
</dbReference>
<comment type="caution">
    <text evidence="2">The sequence shown here is derived from an EMBL/GenBank/DDBJ whole genome shotgun (WGS) entry which is preliminary data.</text>
</comment>